<evidence type="ECO:0000313" key="3">
    <source>
        <dbReference type="Proteomes" id="UP000193077"/>
    </source>
</evidence>
<dbReference type="Proteomes" id="UP000193077">
    <property type="component" value="Unassembled WGS sequence"/>
</dbReference>
<gene>
    <name evidence="2" type="ORF">TRL7639_03153</name>
</gene>
<reference evidence="2 3" key="1">
    <citation type="submission" date="2017-03" db="EMBL/GenBank/DDBJ databases">
        <authorList>
            <person name="Afonso C.L."/>
            <person name="Miller P.J."/>
            <person name="Scott M.A."/>
            <person name="Spackman E."/>
            <person name="Goraichik I."/>
            <person name="Dimitrov K.M."/>
            <person name="Suarez D.L."/>
            <person name="Swayne D.E."/>
        </authorList>
    </citation>
    <scope>NUCLEOTIDE SEQUENCE [LARGE SCALE GENOMIC DNA]</scope>
    <source>
        <strain evidence="2 3">CECT 7639</strain>
    </source>
</reference>
<feature type="compositionally biased region" description="Acidic residues" evidence="1">
    <location>
        <begin position="370"/>
        <end position="390"/>
    </location>
</feature>
<proteinExistence type="predicted"/>
<feature type="compositionally biased region" description="Acidic residues" evidence="1">
    <location>
        <begin position="495"/>
        <end position="518"/>
    </location>
</feature>
<name>A0A1Y5TD67_9RHOB</name>
<feature type="compositionally biased region" description="Acidic residues" evidence="1">
    <location>
        <begin position="428"/>
        <end position="444"/>
    </location>
</feature>
<dbReference type="EMBL" id="FWFO01000002">
    <property type="protein sequence ID" value="SLN57713.1"/>
    <property type="molecule type" value="Genomic_DNA"/>
</dbReference>
<feature type="compositionally biased region" description="Acidic residues" evidence="1">
    <location>
        <begin position="230"/>
        <end position="247"/>
    </location>
</feature>
<dbReference type="OrthoDB" id="7798282at2"/>
<dbReference type="AlphaFoldDB" id="A0A1Y5TD67"/>
<feature type="compositionally biased region" description="Acidic residues" evidence="1">
    <location>
        <begin position="200"/>
        <end position="222"/>
    </location>
</feature>
<feature type="compositionally biased region" description="Acidic residues" evidence="1">
    <location>
        <begin position="157"/>
        <end position="190"/>
    </location>
</feature>
<feature type="region of interest" description="Disordered" evidence="1">
    <location>
        <begin position="356"/>
        <end position="529"/>
    </location>
</feature>
<dbReference type="RefSeq" id="WP_085796789.1">
    <property type="nucleotide sequence ID" value="NZ_FWFO01000002.1"/>
</dbReference>
<protein>
    <recommendedName>
        <fullName evidence="4">Lipoprotein</fullName>
    </recommendedName>
</protein>
<organism evidence="2 3">
    <name type="scientific">Falsiruegeria litorea R37</name>
    <dbReference type="NCBI Taxonomy" id="1200284"/>
    <lineage>
        <taxon>Bacteria</taxon>
        <taxon>Pseudomonadati</taxon>
        <taxon>Pseudomonadota</taxon>
        <taxon>Alphaproteobacteria</taxon>
        <taxon>Rhodobacterales</taxon>
        <taxon>Roseobacteraceae</taxon>
        <taxon>Falsiruegeria</taxon>
    </lineage>
</organism>
<feature type="region of interest" description="Disordered" evidence="1">
    <location>
        <begin position="560"/>
        <end position="648"/>
    </location>
</feature>
<accession>A0A1Y5TD67</accession>
<dbReference type="PROSITE" id="PS51257">
    <property type="entry name" value="PROKAR_LIPOPROTEIN"/>
    <property type="match status" value="1"/>
</dbReference>
<evidence type="ECO:0008006" key="4">
    <source>
        <dbReference type="Google" id="ProtNLM"/>
    </source>
</evidence>
<feature type="compositionally biased region" description="Basic and acidic residues" evidence="1">
    <location>
        <begin position="577"/>
        <end position="586"/>
    </location>
</feature>
<feature type="compositionally biased region" description="Acidic residues" evidence="1">
    <location>
        <begin position="113"/>
        <end position="149"/>
    </location>
</feature>
<keyword evidence="3" id="KW-1185">Reference proteome</keyword>
<evidence type="ECO:0000313" key="2">
    <source>
        <dbReference type="EMBL" id="SLN57713.1"/>
    </source>
</evidence>
<feature type="compositionally biased region" description="Low complexity" evidence="1">
    <location>
        <begin position="560"/>
        <end position="569"/>
    </location>
</feature>
<feature type="compositionally biased region" description="Low complexity" evidence="1">
    <location>
        <begin position="602"/>
        <end position="613"/>
    </location>
</feature>
<evidence type="ECO:0000256" key="1">
    <source>
        <dbReference type="SAM" id="MobiDB-lite"/>
    </source>
</evidence>
<feature type="region of interest" description="Disordered" evidence="1">
    <location>
        <begin position="110"/>
        <end position="250"/>
    </location>
</feature>
<sequence>MVQNNKVLTVSYGTFSCTLEGFEDSFDTMKAIAEYFRDLAADDRYFGAEPPQPDADMLARIAQREISRQVEARTDSKGIVLRAAEAAPVVAPAAAEVVDAEPAPVIAPAVEPIAEEAPETEAPQDDIETVEETSAEAAVEEATDDEDVGLEDKSVVEEAEEAPANETIAEEISDAAEITESDEETADETAEINAPKIVDAEETLEDTSEETETEVSEAEVSEAVDALNEATEEEPETSQDTSEEAVDVAEVSAEDAALAAIAARVSDPEDQAPVIETEPVEQDDTVPAADSIAAKLQRIRAVVSRNEQAAQSETYAEDEHAEDVVTAAAAGLTTALQDDEDTVEDEAEDVSAILEKLDAEDDADAKSAMEDEALFSDLDEEDEDETDELDNILGSDETAEKPAQPTARVLKVKRRDLEAAIAAGDLQPADDESATDDPADEETQSDAASNSSLLPEDEADLMRELAAVEAELNATPEEGDGEKTQIEPDATGAADDIDAEFEDVSEDLNPEPEVDEQTEAPKVEADEDDLSRLMATADEKLDDPDTSSSREAYTHLRAAVAAAQAERSAGGTVGTHTSDDDYREDLASVVRPRRPTAKASSPRPRAGGDRPAPLKLVAEQRIDVPTETQNRGPVRPRRVASVVTDETAGETGKGFAEYAAENGAVTLPDLLEAAAAYMSFVEGREQFSRPQLMNKVRQLDNQSFNREDGLRSFGQLLRDGKIEKAGGGRFVASGDIGFHPNKRAAG</sequence>